<dbReference type="InterPro" id="IPR026055">
    <property type="entry name" value="FAR"/>
</dbReference>
<dbReference type="InterPro" id="IPR013120">
    <property type="entry name" value="FAR_NAD-bd"/>
</dbReference>
<dbReference type="EMBL" id="UINC01004286">
    <property type="protein sequence ID" value="SVA13197.1"/>
    <property type="molecule type" value="Genomic_DNA"/>
</dbReference>
<dbReference type="GO" id="GO:0010345">
    <property type="term" value="P:suberin biosynthetic process"/>
    <property type="evidence" value="ECO:0007669"/>
    <property type="project" value="TreeGrafter"/>
</dbReference>
<evidence type="ECO:0000259" key="1">
    <source>
        <dbReference type="Pfam" id="PF07993"/>
    </source>
</evidence>
<dbReference type="GO" id="GO:0035336">
    <property type="term" value="P:long-chain fatty-acyl-CoA metabolic process"/>
    <property type="evidence" value="ECO:0007669"/>
    <property type="project" value="TreeGrafter"/>
</dbReference>
<sequence>MITGITGYVGRGVARRLLEDGFEIIGLVRNSEDDFEKRVAELRADLGESEKLTFVRGDMMDDSALKDLNVEGITHIVHSAAVTRFNVEADLAQAANVDGSRNILEFAKGCPQLGCFSYISTIYACGLVDGEVLETRHQGPRTFANHYENSKFDAEALLQKEYGELPWQIMRVATIIADDDHGGVTQQNAFHNTLKLFFYGLLSLVPGKAEVPLYFVTGRFVVDAIAELTQHCERQSIVHICHSQDETPTLGELLNLAYDRFSEEEDFRSRNILRPLLCDAESFGLLAGEAEEMGATVMSQSLGSIAPFAKELFTVKDIKNDRFRAALKDYRAPDPKVLLNAVCSHLIKTRWGKRAG</sequence>
<reference evidence="2" key="1">
    <citation type="submission" date="2018-05" db="EMBL/GenBank/DDBJ databases">
        <authorList>
            <person name="Lanie J.A."/>
            <person name="Ng W.-L."/>
            <person name="Kazmierczak K.M."/>
            <person name="Andrzejewski T.M."/>
            <person name="Davidsen T.M."/>
            <person name="Wayne K.J."/>
            <person name="Tettelin H."/>
            <person name="Glass J.I."/>
            <person name="Rusch D."/>
            <person name="Podicherti R."/>
            <person name="Tsui H.-C.T."/>
            <person name="Winkler M.E."/>
        </authorList>
    </citation>
    <scope>NUCLEOTIDE SEQUENCE</scope>
</reference>
<dbReference type="InterPro" id="IPR036291">
    <property type="entry name" value="NAD(P)-bd_dom_sf"/>
</dbReference>
<dbReference type="GO" id="GO:0080019">
    <property type="term" value="F:alcohol-forming very long-chain fatty acyl-CoA reductase activity"/>
    <property type="evidence" value="ECO:0007669"/>
    <property type="project" value="InterPro"/>
</dbReference>
<evidence type="ECO:0000313" key="2">
    <source>
        <dbReference type="EMBL" id="SVA13197.1"/>
    </source>
</evidence>
<name>A0A381TEN7_9ZZZZ</name>
<proteinExistence type="predicted"/>
<dbReference type="Gene3D" id="3.40.50.720">
    <property type="entry name" value="NAD(P)-binding Rossmann-like Domain"/>
    <property type="match status" value="1"/>
</dbReference>
<dbReference type="SUPFAM" id="SSF51735">
    <property type="entry name" value="NAD(P)-binding Rossmann-fold domains"/>
    <property type="match status" value="1"/>
</dbReference>
<accession>A0A381TEN7</accession>
<dbReference type="AlphaFoldDB" id="A0A381TEN7"/>
<protein>
    <recommendedName>
        <fullName evidence="1">Thioester reductase (TE) domain-containing protein</fullName>
    </recommendedName>
</protein>
<gene>
    <name evidence="2" type="ORF">METZ01_LOCUS66051</name>
</gene>
<feature type="domain" description="Thioester reductase (TE)" evidence="1">
    <location>
        <begin position="2"/>
        <end position="225"/>
    </location>
</feature>
<dbReference type="PANTHER" id="PTHR11011">
    <property type="entry name" value="MALE STERILITY PROTEIN 2-RELATED"/>
    <property type="match status" value="1"/>
</dbReference>
<dbReference type="Pfam" id="PF07993">
    <property type="entry name" value="NAD_binding_4"/>
    <property type="match status" value="1"/>
</dbReference>
<organism evidence="2">
    <name type="scientific">marine metagenome</name>
    <dbReference type="NCBI Taxonomy" id="408172"/>
    <lineage>
        <taxon>unclassified sequences</taxon>
        <taxon>metagenomes</taxon>
        <taxon>ecological metagenomes</taxon>
    </lineage>
</organism>
<dbReference type="PANTHER" id="PTHR11011:SF45">
    <property type="entry name" value="FATTY ACYL-COA REDUCTASE CG8306-RELATED"/>
    <property type="match status" value="1"/>
</dbReference>